<keyword evidence="1" id="KW-0812">Transmembrane</keyword>
<dbReference type="eggNOG" id="COG0457">
    <property type="taxonomic scope" value="Bacteria"/>
</dbReference>
<dbReference type="Gene3D" id="3.40.50.10140">
    <property type="entry name" value="Toll/interleukin-1 receptor homology (TIR) domain"/>
    <property type="match status" value="1"/>
</dbReference>
<feature type="domain" description="Thoeris protein ThsB TIR-like" evidence="2">
    <location>
        <begin position="19"/>
        <end position="127"/>
    </location>
</feature>
<organism evidence="3 4">
    <name type="scientific">Sphingobium yanoikuyae</name>
    <name type="common">Sphingomonas yanoikuyae</name>
    <dbReference type="NCBI Taxonomy" id="13690"/>
    <lineage>
        <taxon>Bacteria</taxon>
        <taxon>Pseudomonadati</taxon>
        <taxon>Pseudomonadota</taxon>
        <taxon>Alphaproteobacteria</taxon>
        <taxon>Sphingomonadales</taxon>
        <taxon>Sphingomonadaceae</taxon>
        <taxon>Sphingobium</taxon>
    </lineage>
</organism>
<dbReference type="AlphaFoldDB" id="A0A084EH94"/>
<dbReference type="SUPFAM" id="SSF52200">
    <property type="entry name" value="Toll/Interleukin receptor TIR domain"/>
    <property type="match status" value="1"/>
</dbReference>
<dbReference type="SUPFAM" id="SSF48452">
    <property type="entry name" value="TPR-like"/>
    <property type="match status" value="1"/>
</dbReference>
<evidence type="ECO:0000313" key="4">
    <source>
        <dbReference type="Proteomes" id="UP000028534"/>
    </source>
</evidence>
<keyword evidence="1" id="KW-1133">Transmembrane helix</keyword>
<dbReference type="EMBL" id="JGVR01000023">
    <property type="protein sequence ID" value="KEZ17336.1"/>
    <property type="molecule type" value="Genomic_DNA"/>
</dbReference>
<proteinExistence type="predicted"/>
<dbReference type="PATRIC" id="fig|13690.10.peg.3627"/>
<dbReference type="InterPro" id="IPR011990">
    <property type="entry name" value="TPR-like_helical_dom_sf"/>
</dbReference>
<accession>A0A084EH94</accession>
<evidence type="ECO:0000313" key="3">
    <source>
        <dbReference type="EMBL" id="KEZ17336.1"/>
    </source>
</evidence>
<dbReference type="RefSeq" id="WP_037521272.1">
    <property type="nucleotide sequence ID" value="NZ_JGVR01000023.1"/>
</dbReference>
<keyword evidence="1" id="KW-0472">Membrane</keyword>
<reference evidence="3 4" key="1">
    <citation type="submission" date="2014-03" db="EMBL/GenBank/DDBJ databases">
        <title>Genome sequence of Sphingobium yanoikuyae B1.</title>
        <authorList>
            <person name="Gan H.M."/>
            <person name="Gan H.Y."/>
            <person name="Savka M.A."/>
        </authorList>
    </citation>
    <scope>NUCLEOTIDE SEQUENCE [LARGE SCALE GENOMIC DNA]</scope>
    <source>
        <strain evidence="3 4">B1</strain>
    </source>
</reference>
<dbReference type="InterPro" id="IPR035897">
    <property type="entry name" value="Toll_tir_struct_dom_sf"/>
</dbReference>
<gene>
    <name evidence="3" type="ORF">CP98_03541</name>
</gene>
<dbReference type="Gene3D" id="1.25.40.10">
    <property type="entry name" value="Tetratricopeptide repeat domain"/>
    <property type="match status" value="1"/>
</dbReference>
<evidence type="ECO:0000256" key="1">
    <source>
        <dbReference type="SAM" id="Phobius"/>
    </source>
</evidence>
<sequence length="531" mass="60130">MNKGKNTPNAVPARQYRAFLSYSHTDERAANKLHHWLETYRMPRRLVGTAGRQAGVPPRLTPIFRDRAELPAASSLNEQVHLALSQSEALLVLCSPAARASRWVNAEIALFRKLHPRRPIIAALIEGEPAESFPEALMARDAKGVEHEPIAADFRTDSDGPKLARLKIVAGLTGVPLDQIIQRDAQRQLRRVISVTFVALLLVLLMSAMLVFVARARSEAENQRQQAEGLIEFMLTDLREKLEGVGRLDVLQTVNKRALAYYADQPDLQTLPSDSLERRARILQAMGEDDFKRGDTPEALAQFREAYRVTETLLAASPNEPQRLFAHAQSEFWLGYVDFLRDRNDAALTHFQSYQTLAEKLVRLRPTNRIYWRELGYAQGNICTIALDQERRNDLLQSCKGALDTMLRVQRLEPNDPAIAADLANRHAWMADALRIQGLDRNALMQREKQTAILQALLQRDPKNAGYLQDWMLARYSMSNLLYDLNEIDHARALRAEARADVAQLVARDPANKDWRVWQSKLAKPLAKGVH</sequence>
<dbReference type="STRING" id="13690.AX777_18805"/>
<protein>
    <recommendedName>
        <fullName evidence="2">Thoeris protein ThsB TIR-like domain-containing protein</fullName>
    </recommendedName>
</protein>
<comment type="caution">
    <text evidence="3">The sequence shown here is derived from an EMBL/GenBank/DDBJ whole genome shotgun (WGS) entry which is preliminary data.</text>
</comment>
<feature type="transmembrane region" description="Helical" evidence="1">
    <location>
        <begin position="192"/>
        <end position="214"/>
    </location>
</feature>
<evidence type="ECO:0000259" key="2">
    <source>
        <dbReference type="Pfam" id="PF08937"/>
    </source>
</evidence>
<dbReference type="Proteomes" id="UP000028534">
    <property type="component" value="Unassembled WGS sequence"/>
</dbReference>
<name>A0A084EH94_SPHYA</name>
<dbReference type="Pfam" id="PF08937">
    <property type="entry name" value="ThsB_TIR"/>
    <property type="match status" value="1"/>
</dbReference>
<dbReference type="InterPro" id="IPR015032">
    <property type="entry name" value="ThsB__TIR-like_domain"/>
</dbReference>